<protein>
    <submittedName>
        <fullName evidence="1">RloB domain-containing protein</fullName>
    </submittedName>
</protein>
<dbReference type="Proteomes" id="UP000316626">
    <property type="component" value="Unassembled WGS sequence"/>
</dbReference>
<dbReference type="RefSeq" id="WP_142640938.1">
    <property type="nucleotide sequence ID" value="NZ_VDGI01000001.1"/>
</dbReference>
<gene>
    <name evidence="1" type="ORF">FG384_02380</name>
</gene>
<evidence type="ECO:0000313" key="1">
    <source>
        <dbReference type="EMBL" id="TQR21812.1"/>
    </source>
</evidence>
<dbReference type="EMBL" id="VDGI01000001">
    <property type="protein sequence ID" value="TQR21812.1"/>
    <property type="molecule type" value="Genomic_DNA"/>
</dbReference>
<dbReference type="InterPro" id="IPR025591">
    <property type="entry name" value="RloB"/>
</dbReference>
<evidence type="ECO:0000313" key="2">
    <source>
        <dbReference type="Proteomes" id="UP000316626"/>
    </source>
</evidence>
<dbReference type="Pfam" id="PF13707">
    <property type="entry name" value="RloB"/>
    <property type="match status" value="1"/>
</dbReference>
<accession>A0A544TWI0</accession>
<proteinExistence type="predicted"/>
<organism evidence="1 2">
    <name type="scientific">Psychrobacillus vulpis</name>
    <dbReference type="NCBI Taxonomy" id="2325572"/>
    <lineage>
        <taxon>Bacteria</taxon>
        <taxon>Bacillati</taxon>
        <taxon>Bacillota</taxon>
        <taxon>Bacilli</taxon>
        <taxon>Bacillales</taxon>
        <taxon>Bacillaceae</taxon>
        <taxon>Psychrobacillus</taxon>
    </lineage>
</organism>
<dbReference type="OrthoDB" id="9796523at2"/>
<sequence length="192" mass="22373">MSRFGPRTSKGLKTSKTIYIFCEGKTEEVYFSKLNQMTKKANVKVVPKEVKMSGLELVEFAVRAEKSKPSEVYIVFDKDLNTISKIQKAYALAKKNGFKVHFTNICFELWFLLHYERVNNNPITDSQLYKKMNRHINIQDYKNRKAEQKLVHQVAKNFSFAVANNDELLKINSYWGNNPYSDISVLVKEIFL</sequence>
<dbReference type="AlphaFoldDB" id="A0A544TWI0"/>
<keyword evidence="2" id="KW-1185">Reference proteome</keyword>
<reference evidence="1 2" key="1">
    <citation type="submission" date="2019-06" db="EMBL/GenBank/DDBJ databases">
        <title>Psychrobacillus vulpis sp. nov., a new species isolated from feces of a red fox that inhabits in The Tablas de Daimiel Natural Park, Albacete, Spain.</title>
        <authorList>
            <person name="Rodriguez M."/>
            <person name="Reina J.C."/>
            <person name="Bejar V."/>
            <person name="Llamas I."/>
        </authorList>
    </citation>
    <scope>NUCLEOTIDE SEQUENCE [LARGE SCALE GENOMIC DNA]</scope>
    <source>
        <strain evidence="1 2">Z8</strain>
    </source>
</reference>
<name>A0A544TWI0_9BACI</name>
<comment type="caution">
    <text evidence="1">The sequence shown here is derived from an EMBL/GenBank/DDBJ whole genome shotgun (WGS) entry which is preliminary data.</text>
</comment>